<organism evidence="3 4">
    <name type="scientific">Pleurodeles waltl</name>
    <name type="common">Iberian ribbed newt</name>
    <dbReference type="NCBI Taxonomy" id="8319"/>
    <lineage>
        <taxon>Eukaryota</taxon>
        <taxon>Metazoa</taxon>
        <taxon>Chordata</taxon>
        <taxon>Craniata</taxon>
        <taxon>Vertebrata</taxon>
        <taxon>Euteleostomi</taxon>
        <taxon>Amphibia</taxon>
        <taxon>Batrachia</taxon>
        <taxon>Caudata</taxon>
        <taxon>Salamandroidea</taxon>
        <taxon>Salamandridae</taxon>
        <taxon>Pleurodelinae</taxon>
        <taxon>Pleurodeles</taxon>
    </lineage>
</organism>
<keyword evidence="4" id="KW-1185">Reference proteome</keyword>
<dbReference type="Pfam" id="PF11560">
    <property type="entry name" value="LAP2alpha"/>
    <property type="match status" value="1"/>
</dbReference>
<feature type="region of interest" description="Disordered" evidence="1">
    <location>
        <begin position="197"/>
        <end position="217"/>
    </location>
</feature>
<dbReference type="Proteomes" id="UP001066276">
    <property type="component" value="Chromosome 1_2"/>
</dbReference>
<dbReference type="AlphaFoldDB" id="A0AAV7WC59"/>
<dbReference type="EMBL" id="JANPWB010000002">
    <property type="protein sequence ID" value="KAJ1210644.1"/>
    <property type="molecule type" value="Genomic_DNA"/>
</dbReference>
<name>A0AAV7WC59_PLEWA</name>
<comment type="caution">
    <text evidence="3">The sequence shown here is derived from an EMBL/GenBank/DDBJ whole genome shotgun (WGS) entry which is preliminary data.</text>
</comment>
<evidence type="ECO:0000313" key="3">
    <source>
        <dbReference type="EMBL" id="KAJ1210644.1"/>
    </source>
</evidence>
<feature type="domain" description="Lamina-associated polypeptide 2 alpha C-terminal" evidence="2">
    <location>
        <begin position="214"/>
        <end position="332"/>
    </location>
</feature>
<feature type="region of interest" description="Disordered" evidence="1">
    <location>
        <begin position="372"/>
        <end position="424"/>
    </location>
</feature>
<feature type="compositionally biased region" description="Low complexity" evidence="1">
    <location>
        <begin position="399"/>
        <end position="424"/>
    </location>
</feature>
<protein>
    <recommendedName>
        <fullName evidence="2">Lamina-associated polypeptide 2 alpha C-terminal domain-containing protein</fullName>
    </recommendedName>
</protein>
<evidence type="ECO:0000259" key="2">
    <source>
        <dbReference type="Pfam" id="PF11560"/>
    </source>
</evidence>
<accession>A0AAV7WC59</accession>
<reference evidence="3" key="1">
    <citation type="journal article" date="2022" name="bioRxiv">
        <title>Sequencing and chromosome-scale assembly of the giantPleurodeles waltlgenome.</title>
        <authorList>
            <person name="Brown T."/>
            <person name="Elewa A."/>
            <person name="Iarovenko S."/>
            <person name="Subramanian E."/>
            <person name="Araus A.J."/>
            <person name="Petzold A."/>
            <person name="Susuki M."/>
            <person name="Suzuki K.-i.T."/>
            <person name="Hayashi T."/>
            <person name="Toyoda A."/>
            <person name="Oliveira C."/>
            <person name="Osipova E."/>
            <person name="Leigh N.D."/>
            <person name="Simon A."/>
            <person name="Yun M.H."/>
        </authorList>
    </citation>
    <scope>NUCLEOTIDE SEQUENCE</scope>
    <source>
        <strain evidence="3">20211129_DDA</strain>
        <tissue evidence="3">Liver</tissue>
    </source>
</reference>
<proteinExistence type="predicted"/>
<dbReference type="InterPro" id="IPR021623">
    <property type="entry name" value="LAP2alpha_C"/>
</dbReference>
<sequence length="424" mass="45842">MDPSPASEGSGDPVVTPSRCRSPTLVHSLSTPGLEAKLRAGRKALRLLEETEYQRQLLEEGEIGEPLSDFQGLDTASGLDTSPEWDLASPGEYTEEAASFHSVIRKAADFLELPLPMEQVKTNILTEVLHPATAIAAPLLPFNEALMDPIVEIWKKPFSSSAVSRSVARRYRSVPGDPEFLSKHPSPESLVVQASCSSRSAPGSFPGVPSDRESKHMEQSAKKVFSSCSMALISADATCFLGRYIHAIMDAANAAWLDMPQDLQGLLLNAQSAATQVIQSGLDTTDSVARAMGTSNATRRQAWLRTSGFSSDVQAMLLDLPFDGAKLFGTKADSALERFKECRATAKSLGLQAVSTPFRPFRRLRVFGQEASFRGRSQQAAQQPSSLPYRSFRGRGVVRTRGATQQQHPSSSSTSGGMQQGKQP</sequence>
<evidence type="ECO:0000313" key="4">
    <source>
        <dbReference type="Proteomes" id="UP001066276"/>
    </source>
</evidence>
<gene>
    <name evidence="3" type="ORF">NDU88_006006</name>
</gene>
<dbReference type="Gene3D" id="1.10.287.3160">
    <property type="match status" value="1"/>
</dbReference>
<evidence type="ECO:0000256" key="1">
    <source>
        <dbReference type="SAM" id="MobiDB-lite"/>
    </source>
</evidence>
<feature type="region of interest" description="Disordered" evidence="1">
    <location>
        <begin position="1"/>
        <end position="27"/>
    </location>
</feature>